<evidence type="ECO:0000259" key="3">
    <source>
        <dbReference type="Pfam" id="PF13649"/>
    </source>
</evidence>
<gene>
    <name evidence="4" type="ORF">BXY82_2314</name>
</gene>
<dbReference type="SUPFAM" id="SSF53335">
    <property type="entry name" value="S-adenosyl-L-methionine-dependent methyltransferases"/>
    <property type="match status" value="1"/>
</dbReference>
<dbReference type="InterPro" id="IPR041698">
    <property type="entry name" value="Methyltransf_25"/>
</dbReference>
<dbReference type="GO" id="GO:0008168">
    <property type="term" value="F:methyltransferase activity"/>
    <property type="evidence" value="ECO:0007669"/>
    <property type="project" value="UniProtKB-KW"/>
</dbReference>
<keyword evidence="1" id="KW-0489">Methyltransferase</keyword>
<dbReference type="Gene3D" id="2.20.25.110">
    <property type="entry name" value="S-adenosyl-L-methionine-dependent methyltransferases"/>
    <property type="match status" value="1"/>
</dbReference>
<evidence type="ECO:0000313" key="5">
    <source>
        <dbReference type="Proteomes" id="UP000294689"/>
    </source>
</evidence>
<evidence type="ECO:0000256" key="1">
    <source>
        <dbReference type="ARBA" id="ARBA00022603"/>
    </source>
</evidence>
<dbReference type="CDD" id="cd02440">
    <property type="entry name" value="AdoMet_MTases"/>
    <property type="match status" value="1"/>
</dbReference>
<sequence length="250" mass="29364">MQSDEFIMTKDTTLWYASWFDTPYYHILYEDRDYAEAHLFMDNLTSYLNLPENGKILDLACGKGRHSIYLNSLGYDVTGVDLSVNSIAYAKQYENEKLHFEVHDMCRPFNDQFDAVFNLFTSFGYFDRTEDNLNTIKAIREDLNESGFGVIDFMNSDFVIENLVPEDVKTAGGIDFHLQRYVEDGYIIKDIRFTDKGEKFHYQERVKAKTLADFEVLFEEAGVYLLDVFGDYKLRKFHKNTSERLIMIFK</sequence>
<organism evidence="4 5">
    <name type="scientific">Gelidibacter sediminis</name>
    <dbReference type="NCBI Taxonomy" id="1608710"/>
    <lineage>
        <taxon>Bacteria</taxon>
        <taxon>Pseudomonadati</taxon>
        <taxon>Bacteroidota</taxon>
        <taxon>Flavobacteriia</taxon>
        <taxon>Flavobacteriales</taxon>
        <taxon>Flavobacteriaceae</taxon>
        <taxon>Gelidibacter</taxon>
    </lineage>
</organism>
<keyword evidence="2" id="KW-0808">Transferase</keyword>
<comment type="caution">
    <text evidence="4">The sequence shown here is derived from an EMBL/GenBank/DDBJ whole genome shotgun (WGS) entry which is preliminary data.</text>
</comment>
<evidence type="ECO:0000313" key="4">
    <source>
        <dbReference type="EMBL" id="TDU40267.1"/>
    </source>
</evidence>
<dbReference type="Proteomes" id="UP000294689">
    <property type="component" value="Unassembled WGS sequence"/>
</dbReference>
<dbReference type="InterPro" id="IPR029063">
    <property type="entry name" value="SAM-dependent_MTases_sf"/>
</dbReference>
<dbReference type="PANTHER" id="PTHR43861:SF1">
    <property type="entry name" value="TRANS-ACONITATE 2-METHYLTRANSFERASE"/>
    <property type="match status" value="1"/>
</dbReference>
<proteinExistence type="predicted"/>
<feature type="domain" description="Methyltransferase" evidence="3">
    <location>
        <begin position="56"/>
        <end position="140"/>
    </location>
</feature>
<keyword evidence="5" id="KW-1185">Reference proteome</keyword>
<dbReference type="AlphaFoldDB" id="A0A4R7PZ28"/>
<evidence type="ECO:0000256" key="2">
    <source>
        <dbReference type="ARBA" id="ARBA00022679"/>
    </source>
</evidence>
<dbReference type="EMBL" id="SOBW01000008">
    <property type="protein sequence ID" value="TDU40267.1"/>
    <property type="molecule type" value="Genomic_DNA"/>
</dbReference>
<protein>
    <submittedName>
        <fullName evidence="4">Tellurite resistance protein TehB</fullName>
    </submittedName>
</protein>
<name>A0A4R7PZ28_9FLAO</name>
<accession>A0A4R7PZ28</accession>
<reference evidence="4 5" key="1">
    <citation type="submission" date="2019-03" db="EMBL/GenBank/DDBJ databases">
        <title>Genomic Encyclopedia of Archaeal and Bacterial Type Strains, Phase II (KMG-II): from individual species to whole genera.</title>
        <authorList>
            <person name="Goeker M."/>
        </authorList>
    </citation>
    <scope>NUCLEOTIDE SEQUENCE [LARGE SCALE GENOMIC DNA]</scope>
    <source>
        <strain evidence="4 5">DSM 28135</strain>
    </source>
</reference>
<dbReference type="Gene3D" id="3.40.50.150">
    <property type="entry name" value="Vaccinia Virus protein VP39"/>
    <property type="match status" value="1"/>
</dbReference>
<dbReference type="Pfam" id="PF13649">
    <property type="entry name" value="Methyltransf_25"/>
    <property type="match status" value="1"/>
</dbReference>
<dbReference type="GO" id="GO:0032259">
    <property type="term" value="P:methylation"/>
    <property type="evidence" value="ECO:0007669"/>
    <property type="project" value="UniProtKB-KW"/>
</dbReference>
<dbReference type="PANTHER" id="PTHR43861">
    <property type="entry name" value="TRANS-ACONITATE 2-METHYLTRANSFERASE-RELATED"/>
    <property type="match status" value="1"/>
</dbReference>